<feature type="chain" id="PRO_5032491193" evidence="7">
    <location>
        <begin position="30"/>
        <end position="1015"/>
    </location>
</feature>
<comment type="caution">
    <text evidence="9">The sequence shown here is derived from an EMBL/GenBank/DDBJ whole genome shotgun (WGS) entry which is preliminary data.</text>
</comment>
<dbReference type="GO" id="GO:0009279">
    <property type="term" value="C:cell outer membrane"/>
    <property type="evidence" value="ECO:0007669"/>
    <property type="project" value="UniProtKB-SubCell"/>
</dbReference>
<evidence type="ECO:0000256" key="1">
    <source>
        <dbReference type="ARBA" id="ARBA00004571"/>
    </source>
</evidence>
<evidence type="ECO:0000256" key="4">
    <source>
        <dbReference type="ARBA" id="ARBA00022692"/>
    </source>
</evidence>
<evidence type="ECO:0000256" key="3">
    <source>
        <dbReference type="ARBA" id="ARBA00022452"/>
    </source>
</evidence>
<proteinExistence type="predicted"/>
<evidence type="ECO:0000313" key="9">
    <source>
        <dbReference type="EMBL" id="MXP45577.1"/>
    </source>
</evidence>
<dbReference type="PANTHER" id="PTHR30069">
    <property type="entry name" value="TONB-DEPENDENT OUTER MEMBRANE RECEPTOR"/>
    <property type="match status" value="1"/>
</dbReference>
<keyword evidence="2" id="KW-0813">Transport</keyword>
<evidence type="ECO:0000313" key="10">
    <source>
        <dbReference type="Proteomes" id="UP000431922"/>
    </source>
</evidence>
<evidence type="ECO:0000256" key="5">
    <source>
        <dbReference type="ARBA" id="ARBA00023136"/>
    </source>
</evidence>
<keyword evidence="6" id="KW-0998">Cell outer membrane</keyword>
<dbReference type="GO" id="GO:0030246">
    <property type="term" value="F:carbohydrate binding"/>
    <property type="evidence" value="ECO:0007669"/>
    <property type="project" value="InterPro"/>
</dbReference>
<protein>
    <submittedName>
        <fullName evidence="9">TonB-dependent receptor</fullName>
    </submittedName>
</protein>
<dbReference type="SUPFAM" id="SSF56935">
    <property type="entry name" value="Porins"/>
    <property type="match status" value="1"/>
</dbReference>
<feature type="signal peptide" evidence="7">
    <location>
        <begin position="1"/>
        <end position="29"/>
    </location>
</feature>
<dbReference type="EMBL" id="WTYL01000004">
    <property type="protein sequence ID" value="MXP45577.1"/>
    <property type="molecule type" value="Genomic_DNA"/>
</dbReference>
<keyword evidence="5" id="KW-0472">Membrane</keyword>
<dbReference type="PANTHER" id="PTHR30069:SF46">
    <property type="entry name" value="OAR PROTEIN"/>
    <property type="match status" value="1"/>
</dbReference>
<dbReference type="InterPro" id="IPR013784">
    <property type="entry name" value="Carb-bd-like_fold"/>
</dbReference>
<dbReference type="InterPro" id="IPR057601">
    <property type="entry name" value="Oar-like_b-barrel"/>
</dbReference>
<feature type="domain" description="TonB-dependent transporter Oar-like beta-barrel" evidence="8">
    <location>
        <begin position="259"/>
        <end position="329"/>
    </location>
</feature>
<dbReference type="InterPro" id="IPR039426">
    <property type="entry name" value="TonB-dep_rcpt-like"/>
</dbReference>
<name>A0A845B820_9SPHN</name>
<dbReference type="PROSITE" id="PS01156">
    <property type="entry name" value="TONB_DEPENDENT_REC_2"/>
    <property type="match status" value="1"/>
</dbReference>
<gene>
    <name evidence="9" type="ORF">GRI65_14080</name>
</gene>
<evidence type="ECO:0000256" key="2">
    <source>
        <dbReference type="ARBA" id="ARBA00022448"/>
    </source>
</evidence>
<dbReference type="AlphaFoldDB" id="A0A845B820"/>
<accession>A0A845B820</accession>
<dbReference type="SUPFAM" id="SSF49452">
    <property type="entry name" value="Starch-binding domain-like"/>
    <property type="match status" value="1"/>
</dbReference>
<keyword evidence="7" id="KW-0732">Signal</keyword>
<evidence type="ECO:0000256" key="6">
    <source>
        <dbReference type="ARBA" id="ARBA00023237"/>
    </source>
</evidence>
<feature type="domain" description="TonB-dependent transporter Oar-like beta-barrel" evidence="8">
    <location>
        <begin position="354"/>
        <end position="886"/>
    </location>
</feature>
<dbReference type="OrthoDB" id="9768147at2"/>
<sequence length="1015" mass="111168">MFISLGNRTSVTGRLAAALILGTATGALAVGMAAPAHAQDANANLRGSVTLNGAPAATEVVVIDVNSGFRRTATVRPDGSFDVPSLRPSTYRIELQTAEGVKRTDEFTLIAGQNAVLDFDFTPEEQAAYDTGEIIVTGSRLKSFEGGEVGVNITNREIEQLPQNNRNFLAFADLAPGVQFVTGANGQSRLQGGAQDSRTVNIFIDGVGQKDYVLKNGVTGQDSTQGNPFPQLAVGEYRVISSNYKAEFDQVSSVAITAATKSGTNEFHGEAFVDFTNQSLRSRTPVEDASLTREKSKTRDFQFGGALGGPIVKDLAHFFVTYEGKRQQVPVEIFPGITDNTQNLPASFAGEFGNFNRTFNEDLYFGKIDILPTDKDLFEASLKVRIETGEGINNGSNLRETAVNQGIDEYRGLLRWEHRSDSFVNDLKLTYEDVSWSPNPVLFENASVFQDAQGRQIIRTGGGANFQDKGQTGYGIQNDFTYFGLEGHSIKFGAKAKWVELNSLSLINTNPVFVYNTQYNPAAMNNTGTFNTSVPYQVQFGFDSGLGGDPVVTSKNFQLGLYVQDDWEITDRLTLNLGIRWDYDRTPQYVDFVTTPSAIQAVSPANYPNLVNADYDINDYISDGSQRKTFTGAFQPRIGFSYILDEESSFVLFGGFGRSYDRNQFDFIQQETSVGAFSTRTFRFQVPGDTRNTCVPSPTCVAWDPIYLTEEGRTQLVNSVGPQGGAELRFINNDLKVPYSDQFSLGLRRRFGLVDGEVGYQHIESRDGFAWLLGNRRPDGSFFAPAPANQDSPFGFAPPGRGAIILGDNGLSTSADSAYLKLTKRYSPSSPWNVTATYTYTEAEENRAFGETFSLDFPTIADYPTLRSSGVSRHRFVAAGAADLPWDFTLSAKVTLASPPYLKGFSTGPNGERIILGTVGDNTERFPFIVTDTWALRQVDLALTKYITLGFLNEDARIRLRVDAINVFDYKNFTNYNGNARDVVDDANGVFGSLTGLGTGGNPPRTFKFSAGFSF</sequence>
<dbReference type="Proteomes" id="UP000431922">
    <property type="component" value="Unassembled WGS sequence"/>
</dbReference>
<keyword evidence="3" id="KW-1134">Transmembrane beta strand</keyword>
<dbReference type="InterPro" id="IPR010917">
    <property type="entry name" value="TonB_rcpt_CS"/>
</dbReference>
<dbReference type="Pfam" id="PF25183">
    <property type="entry name" value="OMP_b-brl_4"/>
    <property type="match status" value="2"/>
</dbReference>
<organism evidence="9 10">
    <name type="scientific">Allopontixanthobacter sediminis</name>
    <dbReference type="NCBI Taxonomy" id="1689985"/>
    <lineage>
        <taxon>Bacteria</taxon>
        <taxon>Pseudomonadati</taxon>
        <taxon>Pseudomonadota</taxon>
        <taxon>Alphaproteobacteria</taxon>
        <taxon>Sphingomonadales</taxon>
        <taxon>Erythrobacteraceae</taxon>
        <taxon>Allopontixanthobacter</taxon>
    </lineage>
</organism>
<dbReference type="InterPro" id="IPR036942">
    <property type="entry name" value="Beta-barrel_TonB_sf"/>
</dbReference>
<dbReference type="Gene3D" id="2.40.170.20">
    <property type="entry name" value="TonB-dependent receptor, beta-barrel domain"/>
    <property type="match status" value="1"/>
</dbReference>
<evidence type="ECO:0000256" key="7">
    <source>
        <dbReference type="SAM" id="SignalP"/>
    </source>
</evidence>
<reference evidence="9 10" key="1">
    <citation type="submission" date="2019-12" db="EMBL/GenBank/DDBJ databases">
        <title>Genomic-based taxomic classification of the family Erythrobacteraceae.</title>
        <authorList>
            <person name="Xu L."/>
        </authorList>
    </citation>
    <scope>NUCLEOTIDE SEQUENCE [LARGE SCALE GENOMIC DNA]</scope>
    <source>
        <strain evidence="9 10">KCTC 42453</strain>
    </source>
</reference>
<keyword evidence="9" id="KW-0675">Receptor</keyword>
<keyword evidence="10" id="KW-1185">Reference proteome</keyword>
<evidence type="ECO:0000259" key="8">
    <source>
        <dbReference type="Pfam" id="PF25183"/>
    </source>
</evidence>
<comment type="subcellular location">
    <subcellularLocation>
        <location evidence="1">Cell outer membrane</location>
        <topology evidence="1">Multi-pass membrane protein</topology>
    </subcellularLocation>
</comment>
<dbReference type="GO" id="GO:0015344">
    <property type="term" value="F:siderophore uptake transmembrane transporter activity"/>
    <property type="evidence" value="ECO:0007669"/>
    <property type="project" value="TreeGrafter"/>
</dbReference>
<keyword evidence="4" id="KW-0812">Transmembrane</keyword>
<dbReference type="RefSeq" id="WP_160757218.1">
    <property type="nucleotide sequence ID" value="NZ_WTYL01000004.1"/>
</dbReference>
<dbReference type="GO" id="GO:0044718">
    <property type="term" value="P:siderophore transmembrane transport"/>
    <property type="evidence" value="ECO:0007669"/>
    <property type="project" value="TreeGrafter"/>
</dbReference>
<dbReference type="Gene3D" id="2.60.40.1120">
    <property type="entry name" value="Carboxypeptidase-like, regulatory domain"/>
    <property type="match status" value="1"/>
</dbReference>